<comment type="subcellular location">
    <subcellularLocation>
        <location evidence="1">Membrane</location>
        <topology evidence="1">Multi-pass membrane protein</topology>
    </subcellularLocation>
</comment>
<keyword evidence="7" id="KW-1185">Reference proteome</keyword>
<keyword evidence="2 5" id="KW-0812">Transmembrane</keyword>
<keyword evidence="3 5" id="KW-1133">Transmembrane helix</keyword>
<keyword evidence="4 5" id="KW-0472">Membrane</keyword>
<dbReference type="Gene3D" id="1.20.1530.20">
    <property type="match status" value="1"/>
</dbReference>
<feature type="transmembrane region" description="Helical" evidence="5">
    <location>
        <begin position="69"/>
        <end position="92"/>
    </location>
</feature>
<accession>A0A5Q3Q8F2</accession>
<dbReference type="Pfam" id="PF01758">
    <property type="entry name" value="SBF"/>
    <property type="match status" value="1"/>
</dbReference>
<feature type="transmembrane region" description="Helical" evidence="5">
    <location>
        <begin position="127"/>
        <end position="150"/>
    </location>
</feature>
<evidence type="ECO:0000313" key="7">
    <source>
        <dbReference type="Proteomes" id="UP000371041"/>
    </source>
</evidence>
<dbReference type="GO" id="GO:0016020">
    <property type="term" value="C:membrane"/>
    <property type="evidence" value="ECO:0007669"/>
    <property type="project" value="UniProtKB-SubCell"/>
</dbReference>
<evidence type="ECO:0000313" key="6">
    <source>
        <dbReference type="EMBL" id="QGK70762.1"/>
    </source>
</evidence>
<feature type="transmembrane region" description="Helical" evidence="5">
    <location>
        <begin position="223"/>
        <end position="247"/>
    </location>
</feature>
<evidence type="ECO:0000256" key="4">
    <source>
        <dbReference type="ARBA" id="ARBA00023136"/>
    </source>
</evidence>
<dbReference type="InterPro" id="IPR038770">
    <property type="entry name" value="Na+/solute_symporter_sf"/>
</dbReference>
<dbReference type="InterPro" id="IPR004710">
    <property type="entry name" value="Bilac:Na_transpt"/>
</dbReference>
<dbReference type="Proteomes" id="UP000371041">
    <property type="component" value="Chromosome"/>
</dbReference>
<dbReference type="InterPro" id="IPR002657">
    <property type="entry name" value="BilAc:Na_symport/Acr3"/>
</dbReference>
<dbReference type="RefSeq" id="WP_154077343.1">
    <property type="nucleotide sequence ID" value="NZ_CP045929.1"/>
</dbReference>
<dbReference type="PANTHER" id="PTHR10361">
    <property type="entry name" value="SODIUM-BILE ACID COTRANSPORTER"/>
    <property type="match status" value="1"/>
</dbReference>
<feature type="transmembrane region" description="Helical" evidence="5">
    <location>
        <begin position="192"/>
        <end position="211"/>
    </location>
</feature>
<dbReference type="PANTHER" id="PTHR10361:SF28">
    <property type="entry name" value="P3 PROTEIN-RELATED"/>
    <property type="match status" value="1"/>
</dbReference>
<name>A0A5Q3Q8F2_9PSEU</name>
<sequence length="319" mass="32302">MASMRQVAEFVSRWFVAFVLLAAVVGMVLPAQTEVLAPAVPYLLGLIMFGMGLTLRLSDFTVVGRHPQAFGVGVLAQFVVMPCVGWVLGAGLGLSPELAVGMILVGAAPGGTASNVVVYLAKGDVALSVAMTSASTLLAPLLTPLIVLALAGSTLPVNPGELFVSIVAIVLVPVVLGVLARALVPRAVEASLPVLPCVSVLGIAVVVAAVVGGSAEAVFSSGVLVLLAVVLHNGFGLLLGYGAARLMGLPESARRAISVEVGMQNSGLAASLATTHFTVIAALPAAVFSLWHNVSGAVAASYWARRPIPTEPESADSTA</sequence>
<dbReference type="EMBL" id="CP045929">
    <property type="protein sequence ID" value="QGK70762.1"/>
    <property type="molecule type" value="Genomic_DNA"/>
</dbReference>
<protein>
    <submittedName>
        <fullName evidence="6">Bile acid:sodium symporter family protein</fullName>
    </submittedName>
</protein>
<reference evidence="7" key="1">
    <citation type="submission" date="2019-11" db="EMBL/GenBank/DDBJ databases">
        <title>The complete genome sequence of Saccharopolyspora sp. E2A.</title>
        <authorList>
            <person name="Zhang G."/>
        </authorList>
    </citation>
    <scope>NUCLEOTIDE SEQUENCE [LARGE SCALE GENOMIC DNA]</scope>
    <source>
        <strain evidence="7">E2A</strain>
    </source>
</reference>
<evidence type="ECO:0000256" key="3">
    <source>
        <dbReference type="ARBA" id="ARBA00022989"/>
    </source>
</evidence>
<feature type="transmembrane region" description="Helical" evidence="5">
    <location>
        <begin position="40"/>
        <end position="57"/>
    </location>
</feature>
<evidence type="ECO:0000256" key="1">
    <source>
        <dbReference type="ARBA" id="ARBA00004141"/>
    </source>
</evidence>
<proteinExistence type="predicted"/>
<dbReference type="KEGG" id="sace:GIY23_15670"/>
<feature type="transmembrane region" description="Helical" evidence="5">
    <location>
        <begin position="268"/>
        <end position="291"/>
    </location>
</feature>
<gene>
    <name evidence="6" type="ORF">GIY23_15670</name>
</gene>
<organism evidence="6 7">
    <name type="scientific">Allosaccharopolyspora coralli</name>
    <dbReference type="NCBI Taxonomy" id="2665642"/>
    <lineage>
        <taxon>Bacteria</taxon>
        <taxon>Bacillati</taxon>
        <taxon>Actinomycetota</taxon>
        <taxon>Actinomycetes</taxon>
        <taxon>Pseudonocardiales</taxon>
        <taxon>Pseudonocardiaceae</taxon>
        <taxon>Allosaccharopolyspora</taxon>
    </lineage>
</organism>
<evidence type="ECO:0000256" key="5">
    <source>
        <dbReference type="SAM" id="Phobius"/>
    </source>
</evidence>
<dbReference type="AlphaFoldDB" id="A0A5Q3Q8F2"/>
<evidence type="ECO:0000256" key="2">
    <source>
        <dbReference type="ARBA" id="ARBA00022692"/>
    </source>
</evidence>
<feature type="transmembrane region" description="Helical" evidence="5">
    <location>
        <begin position="98"/>
        <end position="120"/>
    </location>
</feature>
<feature type="transmembrane region" description="Helical" evidence="5">
    <location>
        <begin position="162"/>
        <end position="180"/>
    </location>
</feature>